<dbReference type="SMART" id="SM00042">
    <property type="entry name" value="CUB"/>
    <property type="match status" value="1"/>
</dbReference>
<evidence type="ECO:0000256" key="2">
    <source>
        <dbReference type="PROSITE-ProRule" id="PRU00059"/>
    </source>
</evidence>
<dbReference type="Proteomes" id="UP000288716">
    <property type="component" value="Unassembled WGS sequence"/>
</dbReference>
<comment type="caution">
    <text evidence="4">The sequence shown here is derived from an EMBL/GenBank/DDBJ whole genome shotgun (WGS) entry which is preliminary data.</text>
</comment>
<dbReference type="EMBL" id="NCKV01001937">
    <property type="protein sequence ID" value="RWS27549.1"/>
    <property type="molecule type" value="Genomic_DNA"/>
</dbReference>
<name>A0A443SJ50_9ACAR</name>
<evidence type="ECO:0000313" key="4">
    <source>
        <dbReference type="EMBL" id="RWS27549.1"/>
    </source>
</evidence>
<sequence>MNWCRQHNSSLEYVKHSGIIESPGYPLWSLPSLDCSITLIAEPGSKILLTLMDFDVGEAKKTLKTDKCENVFHSNSDYVKIDVDDSKSITVCGSISSNGPLIGEQYLSFSNKLTLSYKTHERIFRTTFIKRRGFKFKYSIVSNKSTVVTVLRPKEDAIGTINNLNFPYSTPPGIENTIYIRTAIGSNIEIRPAKWTQLIIKEDDCSENERDVAIKIIDAFGDTSVLPATTHSWTVCRISSDLDSHLMSGTESKAHGHLHRFKPVKSAFHVMTVSVLAIHTHLTPFQFMFKIKKAIFNSIET</sequence>
<comment type="caution">
    <text evidence="2">Lacks conserved residue(s) required for the propagation of feature annotation.</text>
</comment>
<dbReference type="PANTHER" id="PTHR46908:SF4">
    <property type="entry name" value="TUMOR NECROSIS FACTOR-INDUCIBLE GENE 6 PROTEIN"/>
    <property type="match status" value="1"/>
</dbReference>
<accession>A0A443SJ50</accession>
<keyword evidence="1" id="KW-1015">Disulfide bond</keyword>
<evidence type="ECO:0000256" key="1">
    <source>
        <dbReference type="ARBA" id="ARBA00023157"/>
    </source>
</evidence>
<proteinExistence type="predicted"/>
<dbReference type="InterPro" id="IPR035914">
    <property type="entry name" value="Sperma_CUB_dom_sf"/>
</dbReference>
<dbReference type="PROSITE" id="PS01180">
    <property type="entry name" value="CUB"/>
    <property type="match status" value="1"/>
</dbReference>
<dbReference type="SUPFAM" id="SSF49854">
    <property type="entry name" value="Spermadhesin, CUB domain"/>
    <property type="match status" value="1"/>
</dbReference>
<dbReference type="Pfam" id="PF00431">
    <property type="entry name" value="CUB"/>
    <property type="match status" value="1"/>
</dbReference>
<feature type="domain" description="CUB" evidence="3">
    <location>
        <begin position="4"/>
        <end position="141"/>
    </location>
</feature>
<evidence type="ECO:0000259" key="3">
    <source>
        <dbReference type="PROSITE" id="PS01180"/>
    </source>
</evidence>
<reference evidence="4 5" key="1">
    <citation type="journal article" date="2018" name="Gigascience">
        <title>Genomes of trombidid mites reveal novel predicted allergens and laterally-transferred genes associated with secondary metabolism.</title>
        <authorList>
            <person name="Dong X."/>
            <person name="Chaisiri K."/>
            <person name="Xia D."/>
            <person name="Armstrong S.D."/>
            <person name="Fang Y."/>
            <person name="Donnelly M.J."/>
            <person name="Kadowaki T."/>
            <person name="McGarry J.W."/>
            <person name="Darby A.C."/>
            <person name="Makepeace B.L."/>
        </authorList>
    </citation>
    <scope>NUCLEOTIDE SEQUENCE [LARGE SCALE GENOMIC DNA]</scope>
    <source>
        <strain evidence="4">UoL-UT</strain>
    </source>
</reference>
<keyword evidence="5" id="KW-1185">Reference proteome</keyword>
<dbReference type="Gene3D" id="2.60.120.290">
    <property type="entry name" value="Spermadhesin, CUB domain"/>
    <property type="match status" value="1"/>
</dbReference>
<protein>
    <submittedName>
        <fullName evidence="4">Cubilin-like protein</fullName>
    </submittedName>
</protein>
<dbReference type="AlphaFoldDB" id="A0A443SJ50"/>
<organism evidence="4 5">
    <name type="scientific">Leptotrombidium deliense</name>
    <dbReference type="NCBI Taxonomy" id="299467"/>
    <lineage>
        <taxon>Eukaryota</taxon>
        <taxon>Metazoa</taxon>
        <taxon>Ecdysozoa</taxon>
        <taxon>Arthropoda</taxon>
        <taxon>Chelicerata</taxon>
        <taxon>Arachnida</taxon>
        <taxon>Acari</taxon>
        <taxon>Acariformes</taxon>
        <taxon>Trombidiformes</taxon>
        <taxon>Prostigmata</taxon>
        <taxon>Anystina</taxon>
        <taxon>Parasitengona</taxon>
        <taxon>Trombiculoidea</taxon>
        <taxon>Trombiculidae</taxon>
        <taxon>Leptotrombidium</taxon>
    </lineage>
</organism>
<dbReference type="InterPro" id="IPR000859">
    <property type="entry name" value="CUB_dom"/>
</dbReference>
<dbReference type="InterPro" id="IPR052129">
    <property type="entry name" value="Spermadhesin-Link_domain"/>
</dbReference>
<gene>
    <name evidence="4" type="ORF">B4U80_13712</name>
</gene>
<evidence type="ECO:0000313" key="5">
    <source>
        <dbReference type="Proteomes" id="UP000288716"/>
    </source>
</evidence>
<dbReference type="CDD" id="cd00041">
    <property type="entry name" value="CUB"/>
    <property type="match status" value="1"/>
</dbReference>
<dbReference type="PANTHER" id="PTHR46908">
    <property type="entry name" value="CUBILIN-LIKE PROTEIN"/>
    <property type="match status" value="1"/>
</dbReference>
<dbReference type="OrthoDB" id="6427144at2759"/>
<dbReference type="VEuPathDB" id="VectorBase:LDEU004491"/>